<dbReference type="OrthoDB" id="270127at2759"/>
<keyword evidence="2" id="KW-0963">Cytoplasm</keyword>
<reference evidence="5" key="1">
    <citation type="submission" date="2021-02" db="EMBL/GenBank/DDBJ databases">
        <authorList>
            <person name="Dougan E. K."/>
            <person name="Rhodes N."/>
            <person name="Thang M."/>
            <person name="Chan C."/>
        </authorList>
    </citation>
    <scope>NUCLEOTIDE SEQUENCE</scope>
</reference>
<dbReference type="Pfam" id="PF00334">
    <property type="entry name" value="NDK"/>
    <property type="match status" value="1"/>
</dbReference>
<dbReference type="SUPFAM" id="SSF54919">
    <property type="entry name" value="Nucleoside diphosphate kinase, NDK"/>
    <property type="match status" value="1"/>
</dbReference>
<comment type="similarity">
    <text evidence="3">Belongs to the NDK family.</text>
</comment>
<evidence type="ECO:0000256" key="3">
    <source>
        <dbReference type="PROSITE-ProRule" id="PRU00706"/>
    </source>
</evidence>
<proteinExistence type="inferred from homology"/>
<dbReference type="InterPro" id="IPR036850">
    <property type="entry name" value="NDK-like_dom_sf"/>
</dbReference>
<evidence type="ECO:0000313" key="5">
    <source>
        <dbReference type="EMBL" id="CAE6917260.1"/>
    </source>
</evidence>
<keyword evidence="6" id="KW-1185">Reference proteome</keyword>
<evidence type="ECO:0000259" key="4">
    <source>
        <dbReference type="SMART" id="SM00562"/>
    </source>
</evidence>
<dbReference type="SMART" id="SM00562">
    <property type="entry name" value="NDK"/>
    <property type="match status" value="1"/>
</dbReference>
<feature type="domain" description="Nucleoside diphosphate kinase-like" evidence="4">
    <location>
        <begin position="232"/>
        <end position="356"/>
    </location>
</feature>
<protein>
    <submittedName>
        <fullName evidence="5">NME7 protein</fullName>
    </submittedName>
</protein>
<dbReference type="GO" id="GO:0005879">
    <property type="term" value="C:axonemal microtubule"/>
    <property type="evidence" value="ECO:0007669"/>
    <property type="project" value="TreeGrafter"/>
</dbReference>
<name>A0A812GB75_9DINO</name>
<dbReference type="PROSITE" id="PS51374">
    <property type="entry name" value="NDPK_LIKE"/>
    <property type="match status" value="1"/>
</dbReference>
<dbReference type="Proteomes" id="UP000604046">
    <property type="component" value="Unassembled WGS sequence"/>
</dbReference>
<accession>A0A812GB75</accession>
<comment type="caution">
    <text evidence="3">Lacks conserved residue(s) required for the propagation of feature annotation.</text>
</comment>
<comment type="caution">
    <text evidence="5">The sequence shown here is derived from an EMBL/GenBank/DDBJ whole genome shotgun (WGS) entry which is preliminary data.</text>
</comment>
<dbReference type="Gene3D" id="3.30.70.141">
    <property type="entry name" value="Nucleoside diphosphate kinase-like domain"/>
    <property type="match status" value="1"/>
</dbReference>
<sequence length="380" mass="41775">MTKEFLLTVYSKHNGSPNELSLYDTKSKRLFLKRGVYDQDGAFRLDDLFIGAELTVCARKLKIISYGDVPTQHLFEKNCEQVYTVIAGTALADLGNLFSLAHDRGFSIKRVMSLVTGDIGACRECRACLRVAAPFGQVKTFSSGHMTVHIELVGLALRNLRRVRKVSAARVCPRMFWAGQGGVEGWREAVKQALGDAAQEWSPLVFPVAQAVQVEAVSLDSEKAACNPGRKGSGDGLALRLLACLQLHRLQISAMQTYVLLKSQAENFYEVYKTVLPSAQYASMITELASGLCLAMEVRGDNVVTRLRELCGPFDIEIAKHLRPDTIRACHGRNNVHNVVHCTDLAEDAGSGTVLECRMPEACLRVFPAAVFWSSLAGHE</sequence>
<dbReference type="PANTHER" id="PTHR43109">
    <property type="entry name" value="NUCLEOSIDE DIPHOSPHATE KINASE 7"/>
    <property type="match status" value="1"/>
</dbReference>
<evidence type="ECO:0000313" key="6">
    <source>
        <dbReference type="Proteomes" id="UP000604046"/>
    </source>
</evidence>
<gene>
    <name evidence="5" type="primary">NME7</name>
    <name evidence="5" type="ORF">SNAT2548_LOCUS340</name>
</gene>
<evidence type="ECO:0000256" key="2">
    <source>
        <dbReference type="ARBA" id="ARBA00022490"/>
    </source>
</evidence>
<evidence type="ECO:0000256" key="1">
    <source>
        <dbReference type="ARBA" id="ARBA00004496"/>
    </source>
</evidence>
<dbReference type="AlphaFoldDB" id="A0A812GB75"/>
<dbReference type="PANTHER" id="PTHR43109:SF2">
    <property type="entry name" value="NUCLEOSIDE DIPHOSPHATE KINASE 7"/>
    <property type="match status" value="1"/>
</dbReference>
<comment type="subcellular location">
    <subcellularLocation>
        <location evidence="1">Cytoplasm</location>
    </subcellularLocation>
</comment>
<dbReference type="EMBL" id="CAJNDS010000014">
    <property type="protein sequence ID" value="CAE6917260.1"/>
    <property type="molecule type" value="Genomic_DNA"/>
</dbReference>
<organism evidence="5 6">
    <name type="scientific">Symbiodinium natans</name>
    <dbReference type="NCBI Taxonomy" id="878477"/>
    <lineage>
        <taxon>Eukaryota</taxon>
        <taxon>Sar</taxon>
        <taxon>Alveolata</taxon>
        <taxon>Dinophyceae</taxon>
        <taxon>Suessiales</taxon>
        <taxon>Symbiodiniaceae</taxon>
        <taxon>Symbiodinium</taxon>
    </lineage>
</organism>
<dbReference type="InterPro" id="IPR034907">
    <property type="entry name" value="NDK-like_dom"/>
</dbReference>